<name>A0A8J2SRV6_9STRA</name>
<feature type="compositionally biased region" description="Basic and acidic residues" evidence="1">
    <location>
        <begin position="10"/>
        <end position="21"/>
    </location>
</feature>
<evidence type="ECO:0000313" key="3">
    <source>
        <dbReference type="Proteomes" id="UP000789595"/>
    </source>
</evidence>
<evidence type="ECO:0000256" key="1">
    <source>
        <dbReference type="SAM" id="MobiDB-lite"/>
    </source>
</evidence>
<organism evidence="2 3">
    <name type="scientific">Pelagomonas calceolata</name>
    <dbReference type="NCBI Taxonomy" id="35677"/>
    <lineage>
        <taxon>Eukaryota</taxon>
        <taxon>Sar</taxon>
        <taxon>Stramenopiles</taxon>
        <taxon>Ochrophyta</taxon>
        <taxon>Pelagophyceae</taxon>
        <taxon>Pelagomonadales</taxon>
        <taxon>Pelagomonadaceae</taxon>
        <taxon>Pelagomonas</taxon>
    </lineage>
</organism>
<reference evidence="2" key="1">
    <citation type="submission" date="2021-11" db="EMBL/GenBank/DDBJ databases">
        <authorList>
            <consortium name="Genoscope - CEA"/>
            <person name="William W."/>
        </authorList>
    </citation>
    <scope>NUCLEOTIDE SEQUENCE</scope>
</reference>
<dbReference type="AlphaFoldDB" id="A0A8J2SRV6"/>
<evidence type="ECO:0000313" key="2">
    <source>
        <dbReference type="EMBL" id="CAH0373396.1"/>
    </source>
</evidence>
<keyword evidence="3" id="KW-1185">Reference proteome</keyword>
<comment type="caution">
    <text evidence="2">The sequence shown here is derived from an EMBL/GenBank/DDBJ whole genome shotgun (WGS) entry which is preliminary data.</text>
</comment>
<protein>
    <submittedName>
        <fullName evidence="2">Uncharacterized protein</fullName>
    </submittedName>
</protein>
<gene>
    <name evidence="2" type="ORF">PECAL_4P05880</name>
</gene>
<sequence length="289" mass="33021">MPRPQKRGRRADADKEFRVDPTEEDEEDDEEEPVADDDDDEEALREKQREVDAKNGLDLWGDVQRDKTKSPKGPLAFLQGNNTLGAWRPGRKLPVELVKAYRKIGHPLQSCKRSRQFVATLAKICVEADVPFPMPGKGYTNRTWIAMLLAWRAPMKKGGRRRLQLERAAFLTSQLLGVSATASYKFATPKPGACKLCSAIAIKLLKIFPLADEITYRDYIKVKRVGFGFDLTLLKKKKLYRDHLELSLLFRGWVCNNCNARKLHKLDSLSSDDYKVFGRRVYVNCTTFI</sequence>
<proteinExistence type="predicted"/>
<dbReference type="EMBL" id="CAKKNE010000004">
    <property type="protein sequence ID" value="CAH0373396.1"/>
    <property type="molecule type" value="Genomic_DNA"/>
</dbReference>
<accession>A0A8J2SRV6</accession>
<dbReference type="Proteomes" id="UP000789595">
    <property type="component" value="Unassembled WGS sequence"/>
</dbReference>
<feature type="region of interest" description="Disordered" evidence="1">
    <location>
        <begin position="1"/>
        <end position="76"/>
    </location>
</feature>
<feature type="compositionally biased region" description="Basic and acidic residues" evidence="1">
    <location>
        <begin position="44"/>
        <end position="55"/>
    </location>
</feature>
<feature type="compositionally biased region" description="Acidic residues" evidence="1">
    <location>
        <begin position="22"/>
        <end position="43"/>
    </location>
</feature>